<dbReference type="EMBL" id="JADNYJ010000029">
    <property type="protein sequence ID" value="KAF8903694.1"/>
    <property type="molecule type" value="Genomic_DNA"/>
</dbReference>
<reference evidence="9" key="1">
    <citation type="submission" date="2020-11" db="EMBL/GenBank/DDBJ databases">
        <authorList>
            <consortium name="DOE Joint Genome Institute"/>
            <person name="Ahrendt S."/>
            <person name="Riley R."/>
            <person name="Andreopoulos W."/>
            <person name="LaButti K."/>
            <person name="Pangilinan J."/>
            <person name="Ruiz-duenas F.J."/>
            <person name="Barrasa J.M."/>
            <person name="Sanchez-Garcia M."/>
            <person name="Camarero S."/>
            <person name="Miyauchi S."/>
            <person name="Serrano A."/>
            <person name="Linde D."/>
            <person name="Babiker R."/>
            <person name="Drula E."/>
            <person name="Ayuso-Fernandez I."/>
            <person name="Pacheco R."/>
            <person name="Padilla G."/>
            <person name="Ferreira P."/>
            <person name="Barriuso J."/>
            <person name="Kellner H."/>
            <person name="Castanera R."/>
            <person name="Alfaro M."/>
            <person name="Ramirez L."/>
            <person name="Pisabarro A.G."/>
            <person name="Kuo A."/>
            <person name="Tritt A."/>
            <person name="Lipzen A."/>
            <person name="He G."/>
            <person name="Yan M."/>
            <person name="Ng V."/>
            <person name="Cullen D."/>
            <person name="Martin F."/>
            <person name="Rosso M.-N."/>
            <person name="Henrissat B."/>
            <person name="Hibbett D."/>
            <person name="Martinez A.T."/>
            <person name="Grigoriev I.V."/>
        </authorList>
    </citation>
    <scope>NUCLEOTIDE SEQUENCE</scope>
    <source>
        <strain evidence="9">AH 44721</strain>
    </source>
</reference>
<name>A0A9P5NR90_GYMJU</name>
<comment type="caution">
    <text evidence="9">The sequence shown here is derived from an EMBL/GenBank/DDBJ whole genome shotgun (WGS) entry which is preliminary data.</text>
</comment>
<dbReference type="GO" id="GO:0015250">
    <property type="term" value="F:water channel activity"/>
    <property type="evidence" value="ECO:0007669"/>
    <property type="project" value="TreeGrafter"/>
</dbReference>
<proteinExistence type="inferred from homology"/>
<evidence type="ECO:0000256" key="3">
    <source>
        <dbReference type="ARBA" id="ARBA00022692"/>
    </source>
</evidence>
<evidence type="ECO:0000256" key="2">
    <source>
        <dbReference type="ARBA" id="ARBA00006175"/>
    </source>
</evidence>
<feature type="transmembrane region" description="Helical" evidence="8">
    <location>
        <begin position="20"/>
        <end position="47"/>
    </location>
</feature>
<keyword evidence="3 6" id="KW-0812">Transmembrane</keyword>
<protein>
    <submittedName>
        <fullName evidence="9">Aquaporin-like protein</fullName>
    </submittedName>
</protein>
<dbReference type="PRINTS" id="PR00783">
    <property type="entry name" value="MINTRINSICP"/>
</dbReference>
<keyword evidence="5 8" id="KW-0472">Membrane</keyword>
<evidence type="ECO:0000256" key="6">
    <source>
        <dbReference type="RuleBase" id="RU000477"/>
    </source>
</evidence>
<evidence type="ECO:0000256" key="7">
    <source>
        <dbReference type="SAM" id="MobiDB-lite"/>
    </source>
</evidence>
<evidence type="ECO:0000256" key="4">
    <source>
        <dbReference type="ARBA" id="ARBA00022989"/>
    </source>
</evidence>
<feature type="transmembrane region" description="Helical" evidence="8">
    <location>
        <begin position="186"/>
        <end position="206"/>
    </location>
</feature>
<feature type="non-terminal residue" evidence="9">
    <location>
        <position position="1"/>
    </location>
</feature>
<dbReference type="Gene3D" id="1.20.1080.10">
    <property type="entry name" value="Glycerol uptake facilitator protein"/>
    <property type="match status" value="1"/>
</dbReference>
<dbReference type="GO" id="GO:0005886">
    <property type="term" value="C:plasma membrane"/>
    <property type="evidence" value="ECO:0007669"/>
    <property type="project" value="TreeGrafter"/>
</dbReference>
<evidence type="ECO:0000256" key="8">
    <source>
        <dbReference type="SAM" id="Phobius"/>
    </source>
</evidence>
<dbReference type="InterPro" id="IPR034294">
    <property type="entry name" value="Aquaporin_transptr"/>
</dbReference>
<gene>
    <name evidence="9" type="ORF">CPB84DRAFT_1835824</name>
</gene>
<dbReference type="PANTHER" id="PTHR19139">
    <property type="entry name" value="AQUAPORIN TRANSPORTER"/>
    <property type="match status" value="1"/>
</dbReference>
<dbReference type="InterPro" id="IPR000425">
    <property type="entry name" value="MIP"/>
</dbReference>
<dbReference type="AlphaFoldDB" id="A0A9P5NR90"/>
<dbReference type="OrthoDB" id="3222at2759"/>
<organism evidence="9 10">
    <name type="scientific">Gymnopilus junonius</name>
    <name type="common">Spectacular rustgill mushroom</name>
    <name type="synonym">Gymnopilus spectabilis subsp. junonius</name>
    <dbReference type="NCBI Taxonomy" id="109634"/>
    <lineage>
        <taxon>Eukaryota</taxon>
        <taxon>Fungi</taxon>
        <taxon>Dikarya</taxon>
        <taxon>Basidiomycota</taxon>
        <taxon>Agaricomycotina</taxon>
        <taxon>Agaricomycetes</taxon>
        <taxon>Agaricomycetidae</taxon>
        <taxon>Agaricales</taxon>
        <taxon>Agaricineae</taxon>
        <taxon>Hymenogastraceae</taxon>
        <taxon>Gymnopilus</taxon>
    </lineage>
</organism>
<dbReference type="Pfam" id="PF00230">
    <property type="entry name" value="MIP"/>
    <property type="match status" value="1"/>
</dbReference>
<feature type="transmembrane region" description="Helical" evidence="8">
    <location>
        <begin position="123"/>
        <end position="142"/>
    </location>
</feature>
<evidence type="ECO:0000313" key="10">
    <source>
        <dbReference type="Proteomes" id="UP000724874"/>
    </source>
</evidence>
<dbReference type="InterPro" id="IPR023271">
    <property type="entry name" value="Aquaporin-like"/>
</dbReference>
<dbReference type="SUPFAM" id="SSF81338">
    <property type="entry name" value="Aquaporin-like"/>
    <property type="match status" value="1"/>
</dbReference>
<evidence type="ECO:0000256" key="1">
    <source>
        <dbReference type="ARBA" id="ARBA00004141"/>
    </source>
</evidence>
<feature type="transmembrane region" description="Helical" evidence="8">
    <location>
        <begin position="59"/>
        <end position="75"/>
    </location>
</feature>
<feature type="region of interest" description="Disordered" evidence="7">
    <location>
        <begin position="248"/>
        <end position="283"/>
    </location>
</feature>
<accession>A0A9P5NR90</accession>
<dbReference type="PANTHER" id="PTHR19139:SF199">
    <property type="entry name" value="MIP17260P"/>
    <property type="match status" value="1"/>
</dbReference>
<comment type="similarity">
    <text evidence="2 6">Belongs to the MIP/aquaporin (TC 1.A.8) family.</text>
</comment>
<keyword evidence="6" id="KW-0813">Transport</keyword>
<evidence type="ECO:0000313" key="9">
    <source>
        <dbReference type="EMBL" id="KAF8903694.1"/>
    </source>
</evidence>
<evidence type="ECO:0000256" key="5">
    <source>
        <dbReference type="ARBA" id="ARBA00023136"/>
    </source>
</evidence>
<keyword evidence="10" id="KW-1185">Reference proteome</keyword>
<comment type="subcellular location">
    <subcellularLocation>
        <location evidence="1">Membrane</location>
        <topology evidence="1">Multi-pass membrane protein</topology>
    </subcellularLocation>
</comment>
<keyword evidence="4 8" id="KW-1133">Transmembrane helix</keyword>
<sequence length="283" mass="30014">MGKRFRLSSLFNNFSDDCAAGAFEFVGTTCFLLFGLGGMQVATAAAVGTDRQASTLDQVLYIATSMGLSLLISACLGPVRFVLYCIAQMLGAIAASAMVRGLTSAPLSANTVLQKGTSRAQGVFIEMFITTALVTSVLMLAAEKHQATSFAPAHIRFAAHYTGASMNTARAFGPAVVSGFPDPYHWVYWVGPFLGPILGAAFYALLKHYQYWRLTPDQATSGPEKSPDDPLLKVQKKTLTTSRACRGAEDAAIVGPSSGAKSGQMTDRVESDLNTGFGVQEGR</sequence>
<dbReference type="Proteomes" id="UP000724874">
    <property type="component" value="Unassembled WGS sequence"/>
</dbReference>